<dbReference type="Proteomes" id="UP001329430">
    <property type="component" value="Chromosome 5"/>
</dbReference>
<accession>A0AAN7VDP3</accession>
<dbReference type="InterPro" id="IPR013083">
    <property type="entry name" value="Znf_RING/FYVE/PHD"/>
</dbReference>
<keyword evidence="3 5" id="KW-0863">Zinc-finger</keyword>
<name>A0AAN7VDP3_9COLE</name>
<keyword evidence="2" id="KW-0479">Metal-binding</keyword>
<dbReference type="Pfam" id="PF13639">
    <property type="entry name" value="zf-RING_2"/>
    <property type="match status" value="1"/>
</dbReference>
<dbReference type="PANTHER" id="PTHR12109">
    <property type="entry name" value="RING FINGER PROTEIN 141-RELATED"/>
    <property type="match status" value="1"/>
</dbReference>
<gene>
    <name evidence="7" type="ORF">RI129_007046</name>
</gene>
<dbReference type="InterPro" id="IPR047126">
    <property type="entry name" value="RNF141-like"/>
</dbReference>
<protein>
    <recommendedName>
        <fullName evidence="1">RING finger protein 141</fullName>
    </recommendedName>
</protein>
<dbReference type="InterPro" id="IPR001841">
    <property type="entry name" value="Znf_RING"/>
</dbReference>
<dbReference type="SMART" id="SM00184">
    <property type="entry name" value="RING"/>
    <property type="match status" value="1"/>
</dbReference>
<proteinExistence type="predicted"/>
<dbReference type="EMBL" id="JAVRBK010000005">
    <property type="protein sequence ID" value="KAK5643201.1"/>
    <property type="molecule type" value="Genomic_DNA"/>
</dbReference>
<organism evidence="7 8">
    <name type="scientific">Pyrocoelia pectoralis</name>
    <dbReference type="NCBI Taxonomy" id="417401"/>
    <lineage>
        <taxon>Eukaryota</taxon>
        <taxon>Metazoa</taxon>
        <taxon>Ecdysozoa</taxon>
        <taxon>Arthropoda</taxon>
        <taxon>Hexapoda</taxon>
        <taxon>Insecta</taxon>
        <taxon>Pterygota</taxon>
        <taxon>Neoptera</taxon>
        <taxon>Endopterygota</taxon>
        <taxon>Coleoptera</taxon>
        <taxon>Polyphaga</taxon>
        <taxon>Elateriformia</taxon>
        <taxon>Elateroidea</taxon>
        <taxon>Lampyridae</taxon>
        <taxon>Lampyrinae</taxon>
        <taxon>Pyrocoelia</taxon>
    </lineage>
</organism>
<evidence type="ECO:0000256" key="4">
    <source>
        <dbReference type="ARBA" id="ARBA00022833"/>
    </source>
</evidence>
<dbReference type="SUPFAM" id="SSF57850">
    <property type="entry name" value="RING/U-box"/>
    <property type="match status" value="1"/>
</dbReference>
<dbReference type="Gene3D" id="3.30.40.10">
    <property type="entry name" value="Zinc/RING finger domain, C3HC4 (zinc finger)"/>
    <property type="match status" value="1"/>
</dbReference>
<evidence type="ECO:0000256" key="5">
    <source>
        <dbReference type="PROSITE-ProRule" id="PRU00175"/>
    </source>
</evidence>
<keyword evidence="8" id="KW-1185">Reference proteome</keyword>
<evidence type="ECO:0000313" key="7">
    <source>
        <dbReference type="EMBL" id="KAK5643201.1"/>
    </source>
</evidence>
<dbReference type="InterPro" id="IPR017907">
    <property type="entry name" value="Znf_RING_CS"/>
</dbReference>
<dbReference type="PROSITE" id="PS00518">
    <property type="entry name" value="ZF_RING_1"/>
    <property type="match status" value="1"/>
</dbReference>
<dbReference type="CDD" id="cd16545">
    <property type="entry name" value="RING-HC_RNF141"/>
    <property type="match status" value="1"/>
</dbReference>
<dbReference type="PROSITE" id="PS50089">
    <property type="entry name" value="ZF_RING_2"/>
    <property type="match status" value="1"/>
</dbReference>
<dbReference type="PANTHER" id="PTHR12109:SF3">
    <property type="entry name" value="RING FINGER PROTEIN 141"/>
    <property type="match status" value="1"/>
</dbReference>
<evidence type="ECO:0000256" key="3">
    <source>
        <dbReference type="ARBA" id="ARBA00022771"/>
    </source>
</evidence>
<evidence type="ECO:0000256" key="2">
    <source>
        <dbReference type="ARBA" id="ARBA00022723"/>
    </source>
</evidence>
<keyword evidence="4" id="KW-0862">Zinc</keyword>
<dbReference type="AlphaFoldDB" id="A0AAN7VDP3"/>
<reference evidence="7 8" key="1">
    <citation type="journal article" date="2024" name="Insects">
        <title>An Improved Chromosome-Level Genome Assembly of the Firefly Pyrocoelia pectoralis.</title>
        <authorList>
            <person name="Fu X."/>
            <person name="Meyer-Rochow V.B."/>
            <person name="Ballantyne L."/>
            <person name="Zhu X."/>
        </authorList>
    </citation>
    <scope>NUCLEOTIDE SEQUENCE [LARGE SCALE GENOMIC DNA]</scope>
    <source>
        <strain evidence="7">XCY_ONT2</strain>
    </source>
</reference>
<dbReference type="GO" id="GO:0051865">
    <property type="term" value="P:protein autoubiquitination"/>
    <property type="evidence" value="ECO:0007669"/>
    <property type="project" value="TreeGrafter"/>
</dbReference>
<sequence length="231" mass="26147">MGHNASSQLNFVSQLLKDESTSQTLISDEIQEISYESFLKLLGELNILTKNCLDSSGKQLVFAVKRGTDCTVFWKATVQIACVKFNIDTQKVNSYRLLTLSEFLRVFKSLKCQYLAIQQCKSLNPNKEPILTTSTFFNHLNAVTNEEHSECCICLERQIEVTLPCAHSYCTPCIEQWNELHESCPICRERLESTEDAWVLSEVPRAEEISREIQSDLMNLTGNPSSSCTSS</sequence>
<feature type="domain" description="RING-type" evidence="6">
    <location>
        <begin position="151"/>
        <end position="188"/>
    </location>
</feature>
<evidence type="ECO:0000259" key="6">
    <source>
        <dbReference type="PROSITE" id="PS50089"/>
    </source>
</evidence>
<dbReference type="GO" id="GO:0004842">
    <property type="term" value="F:ubiquitin-protein transferase activity"/>
    <property type="evidence" value="ECO:0007669"/>
    <property type="project" value="TreeGrafter"/>
</dbReference>
<dbReference type="InterPro" id="IPR043400">
    <property type="entry name" value="RING-HC_RNF141"/>
</dbReference>
<dbReference type="GO" id="GO:0008270">
    <property type="term" value="F:zinc ion binding"/>
    <property type="evidence" value="ECO:0007669"/>
    <property type="project" value="UniProtKB-KW"/>
</dbReference>
<evidence type="ECO:0000313" key="8">
    <source>
        <dbReference type="Proteomes" id="UP001329430"/>
    </source>
</evidence>
<comment type="caution">
    <text evidence="7">The sequence shown here is derived from an EMBL/GenBank/DDBJ whole genome shotgun (WGS) entry which is preliminary data.</text>
</comment>
<evidence type="ECO:0000256" key="1">
    <source>
        <dbReference type="ARBA" id="ARBA00022017"/>
    </source>
</evidence>